<protein>
    <submittedName>
        <fullName evidence="2">Uncharacterized protein</fullName>
    </submittedName>
</protein>
<sequence length="41" mass="4573">MDDEQSKVVGAGLPAEAVDEATRPVADQQARGLPPRWLWRR</sequence>
<keyword evidence="3" id="KW-1185">Reference proteome</keyword>
<dbReference type="EMBL" id="JAQZAO010000021">
    <property type="protein sequence ID" value="MDD7969309.1"/>
    <property type="molecule type" value="Genomic_DNA"/>
</dbReference>
<proteinExistence type="predicted"/>
<dbReference type="Proteomes" id="UP001300763">
    <property type="component" value="Unassembled WGS sequence"/>
</dbReference>
<name>A0ABT5T2R7_9PSEU</name>
<organism evidence="2 3">
    <name type="scientific">Actinomycetospora lemnae</name>
    <dbReference type="NCBI Taxonomy" id="3019891"/>
    <lineage>
        <taxon>Bacteria</taxon>
        <taxon>Bacillati</taxon>
        <taxon>Actinomycetota</taxon>
        <taxon>Actinomycetes</taxon>
        <taxon>Pseudonocardiales</taxon>
        <taxon>Pseudonocardiaceae</taxon>
        <taxon>Actinomycetospora</taxon>
    </lineage>
</organism>
<dbReference type="RefSeq" id="WP_274203837.1">
    <property type="nucleotide sequence ID" value="NZ_JAQZAO010000021.1"/>
</dbReference>
<comment type="caution">
    <text evidence="2">The sequence shown here is derived from an EMBL/GenBank/DDBJ whole genome shotgun (WGS) entry which is preliminary data.</text>
</comment>
<gene>
    <name evidence="2" type="ORF">PGB27_28530</name>
</gene>
<reference evidence="2 3" key="1">
    <citation type="submission" date="2023-02" db="EMBL/GenBank/DDBJ databases">
        <title>Genome sequencing required for Actinomycetospora new species description.</title>
        <authorList>
            <person name="Saimee Y."/>
            <person name="Duangmal K."/>
        </authorList>
    </citation>
    <scope>NUCLEOTIDE SEQUENCE [LARGE SCALE GENOMIC DNA]</scope>
    <source>
        <strain evidence="2 3">DW7H6</strain>
    </source>
</reference>
<evidence type="ECO:0000313" key="2">
    <source>
        <dbReference type="EMBL" id="MDD7969309.1"/>
    </source>
</evidence>
<evidence type="ECO:0000256" key="1">
    <source>
        <dbReference type="SAM" id="MobiDB-lite"/>
    </source>
</evidence>
<evidence type="ECO:0000313" key="3">
    <source>
        <dbReference type="Proteomes" id="UP001300763"/>
    </source>
</evidence>
<accession>A0ABT5T2R7</accession>
<feature type="region of interest" description="Disordered" evidence="1">
    <location>
        <begin position="1"/>
        <end position="41"/>
    </location>
</feature>